<comment type="caution">
    <text evidence="9">The sequence shown here is derived from an EMBL/GenBank/DDBJ whole genome shotgun (WGS) entry which is preliminary data.</text>
</comment>
<gene>
    <name evidence="9" type="ORF">BCR42DRAFT_408835</name>
</gene>
<dbReference type="GO" id="GO:0016020">
    <property type="term" value="C:membrane"/>
    <property type="evidence" value="ECO:0007669"/>
    <property type="project" value="UniProtKB-SubCell"/>
</dbReference>
<feature type="transmembrane region" description="Helical" evidence="7">
    <location>
        <begin position="328"/>
        <end position="349"/>
    </location>
</feature>
<dbReference type="InterPro" id="IPR036259">
    <property type="entry name" value="MFS_trans_sf"/>
</dbReference>
<feature type="transmembrane region" description="Helical" evidence="7">
    <location>
        <begin position="7"/>
        <end position="29"/>
    </location>
</feature>
<keyword evidence="3 7" id="KW-0812">Transmembrane</keyword>
<accession>A0A1X2IRU5</accession>
<feature type="transmembrane region" description="Helical" evidence="7">
    <location>
        <begin position="169"/>
        <end position="189"/>
    </location>
</feature>
<dbReference type="AlphaFoldDB" id="A0A1X2IRU5"/>
<evidence type="ECO:0000313" key="9">
    <source>
        <dbReference type="EMBL" id="ORZ20466.1"/>
    </source>
</evidence>
<dbReference type="PANTHER" id="PTHR16172">
    <property type="entry name" value="MAJOR FACILITATOR SUPERFAMILY DOMAIN-CONTAINING PROTEIN 6-LIKE"/>
    <property type="match status" value="1"/>
</dbReference>
<dbReference type="Gene3D" id="1.20.1250.20">
    <property type="entry name" value="MFS general substrate transporter like domains"/>
    <property type="match status" value="2"/>
</dbReference>
<feature type="region of interest" description="Disordered" evidence="6">
    <location>
        <begin position="199"/>
        <end position="222"/>
    </location>
</feature>
<name>A0A1X2IRU5_9FUNG</name>
<reference evidence="9 10" key="1">
    <citation type="submission" date="2016-07" db="EMBL/GenBank/DDBJ databases">
        <title>Pervasive Adenine N6-methylation of Active Genes in Fungi.</title>
        <authorList>
            <consortium name="DOE Joint Genome Institute"/>
            <person name="Mondo S.J."/>
            <person name="Dannebaum R.O."/>
            <person name="Kuo R.C."/>
            <person name="Labutti K."/>
            <person name="Haridas S."/>
            <person name="Kuo A."/>
            <person name="Salamov A."/>
            <person name="Ahrendt S.R."/>
            <person name="Lipzen A."/>
            <person name="Sullivan W."/>
            <person name="Andreopoulos W.B."/>
            <person name="Clum A."/>
            <person name="Lindquist E."/>
            <person name="Daum C."/>
            <person name="Ramamoorthy G.K."/>
            <person name="Gryganskyi A."/>
            <person name="Culley D."/>
            <person name="Magnuson J.K."/>
            <person name="James T.Y."/>
            <person name="O'Malley M.A."/>
            <person name="Stajich J.E."/>
            <person name="Spatafora J.W."/>
            <person name="Visel A."/>
            <person name="Grigoriev I.V."/>
        </authorList>
    </citation>
    <scope>NUCLEOTIDE SEQUENCE [LARGE SCALE GENOMIC DNA]</scope>
    <source>
        <strain evidence="9 10">NRRL 1336</strain>
    </source>
</reference>
<dbReference type="PROSITE" id="PS50850">
    <property type="entry name" value="MFS"/>
    <property type="match status" value="1"/>
</dbReference>
<evidence type="ECO:0000256" key="5">
    <source>
        <dbReference type="ARBA" id="ARBA00023136"/>
    </source>
</evidence>
<organism evidence="9 10">
    <name type="scientific">Absidia repens</name>
    <dbReference type="NCBI Taxonomy" id="90262"/>
    <lineage>
        <taxon>Eukaryota</taxon>
        <taxon>Fungi</taxon>
        <taxon>Fungi incertae sedis</taxon>
        <taxon>Mucoromycota</taxon>
        <taxon>Mucoromycotina</taxon>
        <taxon>Mucoromycetes</taxon>
        <taxon>Mucorales</taxon>
        <taxon>Cunninghamellaceae</taxon>
        <taxon>Absidia</taxon>
    </lineage>
</organism>
<dbReference type="Pfam" id="PF12832">
    <property type="entry name" value="MFS_1_like"/>
    <property type="match status" value="1"/>
</dbReference>
<proteinExistence type="inferred from homology"/>
<feature type="transmembrane region" description="Helical" evidence="7">
    <location>
        <begin position="116"/>
        <end position="134"/>
    </location>
</feature>
<evidence type="ECO:0000256" key="4">
    <source>
        <dbReference type="ARBA" id="ARBA00022989"/>
    </source>
</evidence>
<feature type="transmembrane region" description="Helical" evidence="7">
    <location>
        <begin position="75"/>
        <end position="96"/>
    </location>
</feature>
<feature type="transmembrane region" description="Helical" evidence="7">
    <location>
        <begin position="423"/>
        <end position="445"/>
    </location>
</feature>
<dbReference type="InterPro" id="IPR051717">
    <property type="entry name" value="MFS_MFSD6"/>
</dbReference>
<feature type="compositionally biased region" description="Low complexity" evidence="6">
    <location>
        <begin position="208"/>
        <end position="222"/>
    </location>
</feature>
<dbReference type="PANTHER" id="PTHR16172:SF41">
    <property type="entry name" value="MAJOR FACILITATOR SUPERFAMILY DOMAIN-CONTAINING PROTEIN 6-LIKE"/>
    <property type="match status" value="1"/>
</dbReference>
<evidence type="ECO:0000259" key="8">
    <source>
        <dbReference type="PROSITE" id="PS50850"/>
    </source>
</evidence>
<evidence type="ECO:0000313" key="10">
    <source>
        <dbReference type="Proteomes" id="UP000193560"/>
    </source>
</evidence>
<feature type="transmembrane region" description="Helical" evidence="7">
    <location>
        <begin position="293"/>
        <end position="316"/>
    </location>
</feature>
<evidence type="ECO:0000256" key="7">
    <source>
        <dbReference type="SAM" id="Phobius"/>
    </source>
</evidence>
<sequence length="462" mass="50907">MGQNGTWFIGLKLLSVFSIGCIGSSMLYLPTFYRNVLNLSTDKIGFIYSITPFVSCLSFPFWTSYLDRTQAYKRIMIVNTAISILSVLFIATVPLLTNETGKTLILVSLGNFGFSWFGYPVIAAMVDSVTFLVLGDFKELYGQQKTGCPIGFGLSVFLTGLTMDWIGPYALFAVYTLFALCFIITIAVLDFTPHKKQQQEQHSVTPDSSSPAINSSSNSSYGSVEVDTVAIEDDDDDDDENYGKQQQPSNASIWSLLASPDSCQFFFVMILMGFSIAVIQAFLFLFMRNDLHASPAMVGLLGPLGSSTEIVCFFFSKQIFGRLGPKRMLMVAQWLTITRCLIYIIAMGLEENQGAWMATAAQLLHGAVFSMTWSAAALQSERIAPPYLKNSAQGLLNAVFNGLGSGLGALIGGFIYNTMGAKTMWWVVISLMLVCFAVYTCSFWFKRIFFSSSSSPSSYTRL</sequence>
<keyword evidence="4 7" id="KW-1133">Transmembrane helix</keyword>
<feature type="transmembrane region" description="Helical" evidence="7">
    <location>
        <begin position="146"/>
        <end position="163"/>
    </location>
</feature>
<evidence type="ECO:0000256" key="1">
    <source>
        <dbReference type="ARBA" id="ARBA00004141"/>
    </source>
</evidence>
<feature type="transmembrane region" description="Helical" evidence="7">
    <location>
        <begin position="265"/>
        <end position="287"/>
    </location>
</feature>
<dbReference type="InterPro" id="IPR020846">
    <property type="entry name" value="MFS_dom"/>
</dbReference>
<keyword evidence="5 7" id="KW-0472">Membrane</keyword>
<keyword evidence="10" id="KW-1185">Reference proteome</keyword>
<evidence type="ECO:0000256" key="6">
    <source>
        <dbReference type="SAM" id="MobiDB-lite"/>
    </source>
</evidence>
<dbReference type="SUPFAM" id="SSF103473">
    <property type="entry name" value="MFS general substrate transporter"/>
    <property type="match status" value="1"/>
</dbReference>
<dbReference type="OrthoDB" id="515887at2759"/>
<evidence type="ECO:0000256" key="3">
    <source>
        <dbReference type="ARBA" id="ARBA00022692"/>
    </source>
</evidence>
<feature type="transmembrane region" description="Helical" evidence="7">
    <location>
        <begin position="44"/>
        <end position="63"/>
    </location>
</feature>
<feature type="transmembrane region" description="Helical" evidence="7">
    <location>
        <begin position="398"/>
        <end position="417"/>
    </location>
</feature>
<dbReference type="Proteomes" id="UP000193560">
    <property type="component" value="Unassembled WGS sequence"/>
</dbReference>
<protein>
    <submittedName>
        <fullName evidence="9">Major facilitator superfamily domain-containing protein</fullName>
    </submittedName>
</protein>
<evidence type="ECO:0000256" key="2">
    <source>
        <dbReference type="ARBA" id="ARBA00005241"/>
    </source>
</evidence>
<feature type="domain" description="Major facilitator superfamily (MFS) profile" evidence="8">
    <location>
        <begin position="261"/>
        <end position="462"/>
    </location>
</feature>
<dbReference type="EMBL" id="MCGE01000006">
    <property type="protein sequence ID" value="ORZ20466.1"/>
    <property type="molecule type" value="Genomic_DNA"/>
</dbReference>
<dbReference type="GO" id="GO:0022857">
    <property type="term" value="F:transmembrane transporter activity"/>
    <property type="evidence" value="ECO:0007669"/>
    <property type="project" value="InterPro"/>
</dbReference>
<comment type="subcellular location">
    <subcellularLocation>
        <location evidence="1">Membrane</location>
        <topology evidence="1">Multi-pass membrane protein</topology>
    </subcellularLocation>
</comment>
<comment type="similarity">
    <text evidence="2">Belongs to the major facilitator superfamily. MFSD6 family.</text>
</comment>
<dbReference type="InterPro" id="IPR024989">
    <property type="entry name" value="MFS_assoc_dom"/>
</dbReference>